<keyword evidence="8" id="KW-1185">Reference proteome</keyword>
<dbReference type="GO" id="GO:0000103">
    <property type="term" value="P:sulfate assimilation"/>
    <property type="evidence" value="ECO:0007669"/>
    <property type="project" value="TreeGrafter"/>
</dbReference>
<dbReference type="PROSITE" id="PS00630">
    <property type="entry name" value="IMP_2"/>
    <property type="match status" value="1"/>
</dbReference>
<dbReference type="Gene3D" id="3.40.190.80">
    <property type="match status" value="1"/>
</dbReference>
<organism evidence="7 8">
    <name type="scientific">Lithohypha guttulata</name>
    <dbReference type="NCBI Taxonomy" id="1690604"/>
    <lineage>
        <taxon>Eukaryota</taxon>
        <taxon>Fungi</taxon>
        <taxon>Dikarya</taxon>
        <taxon>Ascomycota</taxon>
        <taxon>Pezizomycotina</taxon>
        <taxon>Eurotiomycetes</taxon>
        <taxon>Chaetothyriomycetidae</taxon>
        <taxon>Chaetothyriales</taxon>
        <taxon>Trichomeriaceae</taxon>
        <taxon>Lithohypha</taxon>
    </lineage>
</organism>
<evidence type="ECO:0008006" key="9">
    <source>
        <dbReference type="Google" id="ProtNLM"/>
    </source>
</evidence>
<sequence>MSASKYTEELSVALKAVRLASLLTKSHLLTYLSKQSVVSEETKSDASEVTVADFAAQAVIIAAIHAAFPDDNFIAEESGEMLREDQGLSERVWDLVEKAMEIAARTDEGDGAAVDELRRGDVTMSLPGSPADMVDIIDKGQKGGQAERSRSGRTWILDPIDGTKTYIRGHQYAVCLCLVDEGEQKVAVLGCPNLDLQRMNLAEEDVKDGTIVIGETVVDPAPDGGWILSAVKGEGTHISAVRTYETRLSIQDFLSHKEVMEEDLGEQAHRVMSNMSQTSENGSTLLNLNFTDSSASPHISKDIHERIFRHFAHPPQPESHSEAAPFQDIWSMQMKYVLLALRAADAMIRTPPTSSYHAAVWDHAGGQLLLTESGGVLTDANGKSFVINGQTRRLEDNWGVCGVRGGDIVADGGRRSSPRDVHKAIMARIKIEVSARRQRRSEKGEDD</sequence>
<evidence type="ECO:0000256" key="4">
    <source>
        <dbReference type="ARBA" id="ARBA00022801"/>
    </source>
</evidence>
<dbReference type="InterPro" id="IPR051090">
    <property type="entry name" value="Inositol_monoP_superfamily"/>
</dbReference>
<feature type="binding site" evidence="6">
    <location>
        <position position="362"/>
    </location>
    <ligand>
        <name>Mg(2+)</name>
        <dbReference type="ChEBI" id="CHEBI:18420"/>
        <label>1</label>
        <note>catalytic</note>
    </ligand>
</feature>
<dbReference type="AlphaFoldDB" id="A0AAN7SYE3"/>
<feature type="binding site" evidence="6">
    <location>
        <position position="76"/>
    </location>
    <ligand>
        <name>Mg(2+)</name>
        <dbReference type="ChEBI" id="CHEBI:18420"/>
        <label>1</label>
        <note>catalytic</note>
    </ligand>
</feature>
<feature type="binding site" evidence="6">
    <location>
        <position position="158"/>
    </location>
    <ligand>
        <name>Mg(2+)</name>
        <dbReference type="ChEBI" id="CHEBI:18420"/>
        <label>1</label>
        <note>catalytic</note>
    </ligand>
</feature>
<evidence type="ECO:0000313" key="8">
    <source>
        <dbReference type="Proteomes" id="UP001309876"/>
    </source>
</evidence>
<gene>
    <name evidence="7" type="ORF">LTR05_005849</name>
</gene>
<dbReference type="PANTHER" id="PTHR43200:SF2">
    <property type="entry name" value="3'(2'),5'-BISPHOSPHATE NUCLEOTIDASE"/>
    <property type="match status" value="1"/>
</dbReference>
<dbReference type="SUPFAM" id="SSF56655">
    <property type="entry name" value="Carbohydrate phosphatase"/>
    <property type="match status" value="1"/>
</dbReference>
<feature type="binding site" evidence="6">
    <location>
        <position position="161"/>
    </location>
    <ligand>
        <name>Mg(2+)</name>
        <dbReference type="ChEBI" id="CHEBI:18420"/>
        <label>1</label>
        <note>catalytic</note>
    </ligand>
</feature>
<evidence type="ECO:0000256" key="2">
    <source>
        <dbReference type="ARBA" id="ARBA00009759"/>
    </source>
</evidence>
<reference evidence="7 8" key="1">
    <citation type="submission" date="2023-08" db="EMBL/GenBank/DDBJ databases">
        <title>Black Yeasts Isolated from many extreme environments.</title>
        <authorList>
            <person name="Coleine C."/>
            <person name="Stajich J.E."/>
            <person name="Selbmann L."/>
        </authorList>
    </citation>
    <scope>NUCLEOTIDE SEQUENCE [LARGE SCALE GENOMIC DNA]</scope>
    <source>
        <strain evidence="7 8">CCFEE 5910</strain>
    </source>
</reference>
<name>A0AAN7SYE3_9EURO</name>
<dbReference type="EMBL" id="JAVRRJ010000005">
    <property type="protein sequence ID" value="KAK5084771.1"/>
    <property type="molecule type" value="Genomic_DNA"/>
</dbReference>
<dbReference type="InterPro" id="IPR000760">
    <property type="entry name" value="Inositol_monophosphatase-like"/>
</dbReference>
<feature type="binding site" evidence="6">
    <location>
        <position position="160"/>
    </location>
    <ligand>
        <name>Mg(2+)</name>
        <dbReference type="ChEBI" id="CHEBI:18420"/>
        <label>1</label>
        <note>catalytic</note>
    </ligand>
</feature>
<dbReference type="Gene3D" id="3.30.540.10">
    <property type="entry name" value="Fructose-1,6-Bisphosphatase, subunit A, domain 1"/>
    <property type="match status" value="1"/>
</dbReference>
<dbReference type="GO" id="GO:0046854">
    <property type="term" value="P:phosphatidylinositol phosphate biosynthetic process"/>
    <property type="evidence" value="ECO:0007669"/>
    <property type="project" value="InterPro"/>
</dbReference>
<protein>
    <recommendedName>
        <fullName evidence="9">3'(2'),5'-bisphosphate nucleotidase</fullName>
    </recommendedName>
</protein>
<evidence type="ECO:0000256" key="3">
    <source>
        <dbReference type="ARBA" id="ARBA00022723"/>
    </source>
</evidence>
<dbReference type="GO" id="GO:0046872">
    <property type="term" value="F:metal ion binding"/>
    <property type="evidence" value="ECO:0007669"/>
    <property type="project" value="UniProtKB-KW"/>
</dbReference>
<keyword evidence="4" id="KW-0378">Hydrolase</keyword>
<dbReference type="InterPro" id="IPR020583">
    <property type="entry name" value="Inositol_monoP_metal-BS"/>
</dbReference>
<evidence type="ECO:0000256" key="5">
    <source>
        <dbReference type="ARBA" id="ARBA00022842"/>
    </source>
</evidence>
<keyword evidence="3 6" id="KW-0479">Metal-binding</keyword>
<dbReference type="PANTHER" id="PTHR43200">
    <property type="entry name" value="PHOSPHATASE"/>
    <property type="match status" value="1"/>
</dbReference>
<evidence type="ECO:0000256" key="6">
    <source>
        <dbReference type="PIRSR" id="PIRSR600760-2"/>
    </source>
</evidence>
<comment type="cofactor">
    <cofactor evidence="1 6">
        <name>Mg(2+)</name>
        <dbReference type="ChEBI" id="CHEBI:18420"/>
    </cofactor>
</comment>
<dbReference type="Pfam" id="PF00459">
    <property type="entry name" value="Inositol_P"/>
    <property type="match status" value="2"/>
</dbReference>
<dbReference type="InterPro" id="IPR020550">
    <property type="entry name" value="Inositol_monophosphatase_CS"/>
</dbReference>
<evidence type="ECO:0000313" key="7">
    <source>
        <dbReference type="EMBL" id="KAK5084771.1"/>
    </source>
</evidence>
<comment type="caution">
    <text evidence="7">The sequence shown here is derived from an EMBL/GenBank/DDBJ whole genome shotgun (WGS) entry which is preliminary data.</text>
</comment>
<keyword evidence="5 6" id="KW-0460">Magnesium</keyword>
<evidence type="ECO:0000256" key="1">
    <source>
        <dbReference type="ARBA" id="ARBA00001946"/>
    </source>
</evidence>
<dbReference type="Proteomes" id="UP001309876">
    <property type="component" value="Unassembled WGS sequence"/>
</dbReference>
<accession>A0AAN7SYE3</accession>
<proteinExistence type="inferred from homology"/>
<dbReference type="PROSITE" id="PS00629">
    <property type="entry name" value="IMP_1"/>
    <property type="match status" value="1"/>
</dbReference>
<comment type="similarity">
    <text evidence="2">Belongs to the inositol monophosphatase superfamily.</text>
</comment>
<dbReference type="GO" id="GO:0008441">
    <property type="term" value="F:3'(2'),5'-bisphosphate nucleotidase activity"/>
    <property type="evidence" value="ECO:0007669"/>
    <property type="project" value="TreeGrafter"/>
</dbReference>